<dbReference type="EMBL" id="BAABFO010000008">
    <property type="protein sequence ID" value="GAA4331316.1"/>
    <property type="molecule type" value="Genomic_DNA"/>
</dbReference>
<comment type="caution">
    <text evidence="3">The sequence shown here is derived from an EMBL/GenBank/DDBJ whole genome shotgun (WGS) entry which is preliminary data.</text>
</comment>
<proteinExistence type="inferred from homology"/>
<protein>
    <submittedName>
        <fullName evidence="3">Tripartite tricarboxylate transporter substrate binding protein</fullName>
    </submittedName>
</protein>
<evidence type="ECO:0000256" key="1">
    <source>
        <dbReference type="ARBA" id="ARBA00006987"/>
    </source>
</evidence>
<evidence type="ECO:0000313" key="3">
    <source>
        <dbReference type="EMBL" id="GAA4331316.1"/>
    </source>
</evidence>
<accession>A0ABP8GXA3</accession>
<dbReference type="InterPro" id="IPR042100">
    <property type="entry name" value="Bug_dom1"/>
</dbReference>
<dbReference type="InterPro" id="IPR005064">
    <property type="entry name" value="BUG"/>
</dbReference>
<dbReference type="PANTHER" id="PTHR42928:SF5">
    <property type="entry name" value="BLR1237 PROTEIN"/>
    <property type="match status" value="1"/>
</dbReference>
<evidence type="ECO:0000313" key="4">
    <source>
        <dbReference type="Proteomes" id="UP001501671"/>
    </source>
</evidence>
<feature type="chain" id="PRO_5047089890" evidence="2">
    <location>
        <begin position="25"/>
        <end position="317"/>
    </location>
</feature>
<sequence length="317" mass="33242">MFKPFKRHAAWLAAALCAAGTAHADVVKLVVPFAAGGPVDAVARVVGQALSTTLGDTVVIENRGGAGATIGSNYVAKAAPDGKTLLIATASYVMAAGAMPKLPYDPRKDLAPLAMLGEVQTLLVVRPSLGVKTLDELIAKGKSGQRLAYGSAGVGSTMHVGGALLNSAAGIHMVHVPYRGAAPALVDLMAGQIDVLNADVPVLQPYVKDGRLTALVIYDTKRSPYLPDVPNAVEAGQPQLQETNWYGAFAPSGTPPEVRKKLETAFLKALAMPETAKALRDAGLNGPMDAAQFQKKIDSEFDRWIPFMKANHIVITE</sequence>
<name>A0ABP8GXA3_9BURK</name>
<dbReference type="Gene3D" id="3.40.190.10">
    <property type="entry name" value="Periplasmic binding protein-like II"/>
    <property type="match status" value="1"/>
</dbReference>
<reference evidence="4" key="1">
    <citation type="journal article" date="2019" name="Int. J. Syst. Evol. Microbiol.">
        <title>The Global Catalogue of Microorganisms (GCM) 10K type strain sequencing project: providing services to taxonomists for standard genome sequencing and annotation.</title>
        <authorList>
            <consortium name="The Broad Institute Genomics Platform"/>
            <consortium name="The Broad Institute Genome Sequencing Center for Infectious Disease"/>
            <person name="Wu L."/>
            <person name="Ma J."/>
        </authorList>
    </citation>
    <scope>NUCLEOTIDE SEQUENCE [LARGE SCALE GENOMIC DNA]</scope>
    <source>
        <strain evidence="4">JCM 17666</strain>
    </source>
</reference>
<comment type="similarity">
    <text evidence="1">Belongs to the UPF0065 (bug) family.</text>
</comment>
<dbReference type="Pfam" id="PF03401">
    <property type="entry name" value="TctC"/>
    <property type="match status" value="1"/>
</dbReference>
<evidence type="ECO:0000256" key="2">
    <source>
        <dbReference type="SAM" id="SignalP"/>
    </source>
</evidence>
<dbReference type="PIRSF" id="PIRSF017082">
    <property type="entry name" value="YflP"/>
    <property type="match status" value="1"/>
</dbReference>
<keyword evidence="4" id="KW-1185">Reference proteome</keyword>
<dbReference type="Gene3D" id="3.40.190.150">
    <property type="entry name" value="Bordetella uptake gene, domain 1"/>
    <property type="match status" value="1"/>
</dbReference>
<dbReference type="PANTHER" id="PTHR42928">
    <property type="entry name" value="TRICARBOXYLATE-BINDING PROTEIN"/>
    <property type="match status" value="1"/>
</dbReference>
<dbReference type="Proteomes" id="UP001501671">
    <property type="component" value="Unassembled WGS sequence"/>
</dbReference>
<dbReference type="SUPFAM" id="SSF53850">
    <property type="entry name" value="Periplasmic binding protein-like II"/>
    <property type="match status" value="1"/>
</dbReference>
<keyword evidence="2" id="KW-0732">Signal</keyword>
<organism evidence="3 4">
    <name type="scientific">Pigmentiphaga soli</name>
    <dbReference type="NCBI Taxonomy" id="1007095"/>
    <lineage>
        <taxon>Bacteria</taxon>
        <taxon>Pseudomonadati</taxon>
        <taxon>Pseudomonadota</taxon>
        <taxon>Betaproteobacteria</taxon>
        <taxon>Burkholderiales</taxon>
        <taxon>Alcaligenaceae</taxon>
        <taxon>Pigmentiphaga</taxon>
    </lineage>
</organism>
<dbReference type="RefSeq" id="WP_345248853.1">
    <property type="nucleotide sequence ID" value="NZ_BAABFO010000008.1"/>
</dbReference>
<gene>
    <name evidence="3" type="ORF">GCM10023144_19760</name>
</gene>
<feature type="signal peptide" evidence="2">
    <location>
        <begin position="1"/>
        <end position="24"/>
    </location>
</feature>